<sequence length="91" mass="10268">MSKVEPQPPKIEFPCADYPIKIIGDNCDKFIDTVVGIVCQHCPDFEQQVEQHLSSNGRFISVRVCITAHGEEHLSKLNEALRETGMVRMVL</sequence>
<dbReference type="RefSeq" id="WP_289410788.1">
    <property type="nucleotide sequence ID" value="NZ_JAUCDY010000007.1"/>
</dbReference>
<comment type="caution">
    <text evidence="3">The sequence shown here is derived from an EMBL/GenBank/DDBJ whole genome shotgun (WGS) entry which is preliminary data.</text>
</comment>
<evidence type="ECO:0000256" key="1">
    <source>
        <dbReference type="ARBA" id="ARBA00008460"/>
    </source>
</evidence>
<proteinExistence type="inferred from homology"/>
<dbReference type="HAMAP" id="MF_00659">
    <property type="entry name" value="UPF0250"/>
    <property type="match status" value="1"/>
</dbReference>
<evidence type="ECO:0000313" key="4">
    <source>
        <dbReference type="Proteomes" id="UP001241056"/>
    </source>
</evidence>
<comment type="similarity">
    <text evidence="1 2">Belongs to the UPF0250 family.</text>
</comment>
<evidence type="ECO:0000256" key="2">
    <source>
        <dbReference type="HAMAP-Rule" id="MF_00659"/>
    </source>
</evidence>
<organism evidence="3 4">
    <name type="scientific">Thiopseudomonas acetoxidans</name>
    <dbReference type="NCBI Taxonomy" id="3041622"/>
    <lineage>
        <taxon>Bacteria</taxon>
        <taxon>Pseudomonadati</taxon>
        <taxon>Pseudomonadota</taxon>
        <taxon>Gammaproteobacteria</taxon>
        <taxon>Pseudomonadales</taxon>
        <taxon>Pseudomonadaceae</taxon>
        <taxon>Thiopseudomonas</taxon>
    </lineage>
</organism>
<reference evidence="3 4" key="1">
    <citation type="submission" date="2023-06" db="EMBL/GenBank/DDBJ databases">
        <title>Thiopseudomonas sp. CY1220 draft genome sequence.</title>
        <authorList>
            <person name="Zhao G."/>
            <person name="An M."/>
        </authorList>
    </citation>
    <scope>NUCLEOTIDE SEQUENCE [LARGE SCALE GENOMIC DNA]</scope>
    <source>
        <strain evidence="3 4">CY1220</strain>
    </source>
</reference>
<dbReference type="InterPro" id="IPR027471">
    <property type="entry name" value="YbeD-like_sf"/>
</dbReference>
<dbReference type="Gene3D" id="3.30.70.260">
    <property type="match status" value="1"/>
</dbReference>
<name>A0ABT7SPK9_9GAMM</name>
<gene>
    <name evidence="3" type="ORF">QEZ41_07545</name>
</gene>
<accession>A0ABT7SPK9</accession>
<keyword evidence="4" id="KW-1185">Reference proteome</keyword>
<dbReference type="SUPFAM" id="SSF117991">
    <property type="entry name" value="YbeD/HP0495-like"/>
    <property type="match status" value="1"/>
</dbReference>
<dbReference type="InterPro" id="IPR007454">
    <property type="entry name" value="UPF0250_YbeD-like"/>
</dbReference>
<dbReference type="Proteomes" id="UP001241056">
    <property type="component" value="Unassembled WGS sequence"/>
</dbReference>
<dbReference type="PANTHER" id="PTHR38036:SF1">
    <property type="entry name" value="UPF0250 PROTEIN YBED"/>
    <property type="match status" value="1"/>
</dbReference>
<dbReference type="EMBL" id="JAUCDY010000007">
    <property type="protein sequence ID" value="MDM7858129.1"/>
    <property type="molecule type" value="Genomic_DNA"/>
</dbReference>
<protein>
    <recommendedName>
        <fullName evidence="2">UPF0250 protein QEZ41_07545</fullName>
    </recommendedName>
</protein>
<dbReference type="PANTHER" id="PTHR38036">
    <property type="entry name" value="UPF0250 PROTEIN YBED"/>
    <property type="match status" value="1"/>
</dbReference>
<dbReference type="Pfam" id="PF04359">
    <property type="entry name" value="DUF493"/>
    <property type="match status" value="1"/>
</dbReference>
<evidence type="ECO:0000313" key="3">
    <source>
        <dbReference type="EMBL" id="MDM7858129.1"/>
    </source>
</evidence>